<evidence type="ECO:0000256" key="4">
    <source>
        <dbReference type="ARBA" id="ARBA00022692"/>
    </source>
</evidence>
<sequence>MAEIAQGGGGHGDKKVRSKKASTRVDMTPMVDLGFLLITFFILATTLSKPSSMSVAVPDKQTDVKNQETEPLKASKVLTLFLGKDNTVWALDRLAADDDKAKAELKKVSYGQDLRGLIFQSQAQVDREHGKDDKGLSQFVCVIKPLKSSTYKNMVDALDEMAVTKSKRYALVDALTDSEKTLLGDKAD</sequence>
<dbReference type="PANTHER" id="PTHR30558">
    <property type="entry name" value="EXBD MEMBRANE COMPONENT OF PMF-DRIVEN MACROMOLECULE IMPORT SYSTEM"/>
    <property type="match status" value="1"/>
</dbReference>
<reference evidence="9 10" key="1">
    <citation type="submission" date="2020-08" db="EMBL/GenBank/DDBJ databases">
        <title>Genomic Encyclopedia of Type Strains, Phase IV (KMG-IV): sequencing the most valuable type-strain genomes for metagenomic binning, comparative biology and taxonomic classification.</title>
        <authorList>
            <person name="Goeker M."/>
        </authorList>
    </citation>
    <scope>NUCLEOTIDE SEQUENCE [LARGE SCALE GENOMIC DNA]</scope>
    <source>
        <strain evidence="9 10">DSM 17976</strain>
    </source>
</reference>
<evidence type="ECO:0000313" key="10">
    <source>
        <dbReference type="Proteomes" id="UP000541352"/>
    </source>
</evidence>
<dbReference type="GO" id="GO:0022857">
    <property type="term" value="F:transmembrane transporter activity"/>
    <property type="evidence" value="ECO:0007669"/>
    <property type="project" value="InterPro"/>
</dbReference>
<keyword evidence="3" id="KW-1003">Cell membrane</keyword>
<evidence type="ECO:0000256" key="7">
    <source>
        <dbReference type="RuleBase" id="RU003879"/>
    </source>
</evidence>
<dbReference type="GO" id="GO:0015031">
    <property type="term" value="P:protein transport"/>
    <property type="evidence" value="ECO:0007669"/>
    <property type="project" value="UniProtKB-KW"/>
</dbReference>
<keyword evidence="4 7" id="KW-0812">Transmembrane</keyword>
<dbReference type="RefSeq" id="WP_028523793.1">
    <property type="nucleotide sequence ID" value="NZ_JACIBY010000011.1"/>
</dbReference>
<feature type="region of interest" description="Disordered" evidence="8">
    <location>
        <begin position="1"/>
        <end position="21"/>
    </location>
</feature>
<name>A0A7W5ZRR5_9BACT</name>
<comment type="caution">
    <text evidence="9">The sequence shown here is derived from an EMBL/GenBank/DDBJ whole genome shotgun (WGS) entry which is preliminary data.</text>
</comment>
<evidence type="ECO:0000256" key="5">
    <source>
        <dbReference type="ARBA" id="ARBA00022989"/>
    </source>
</evidence>
<keyword evidence="6" id="KW-0472">Membrane</keyword>
<accession>A0A7W5ZRR5</accession>
<feature type="compositionally biased region" description="Gly residues" evidence="8">
    <location>
        <begin position="1"/>
        <end position="10"/>
    </location>
</feature>
<keyword evidence="7" id="KW-0813">Transport</keyword>
<proteinExistence type="inferred from homology"/>
<organism evidence="9 10">
    <name type="scientific">Runella defluvii</name>
    <dbReference type="NCBI Taxonomy" id="370973"/>
    <lineage>
        <taxon>Bacteria</taxon>
        <taxon>Pseudomonadati</taxon>
        <taxon>Bacteroidota</taxon>
        <taxon>Cytophagia</taxon>
        <taxon>Cytophagales</taxon>
        <taxon>Spirosomataceae</taxon>
        <taxon>Runella</taxon>
    </lineage>
</organism>
<evidence type="ECO:0000256" key="8">
    <source>
        <dbReference type="SAM" id="MobiDB-lite"/>
    </source>
</evidence>
<evidence type="ECO:0000256" key="3">
    <source>
        <dbReference type="ARBA" id="ARBA00022475"/>
    </source>
</evidence>
<dbReference type="Proteomes" id="UP000541352">
    <property type="component" value="Unassembled WGS sequence"/>
</dbReference>
<evidence type="ECO:0000256" key="2">
    <source>
        <dbReference type="ARBA" id="ARBA00005811"/>
    </source>
</evidence>
<evidence type="ECO:0000313" key="9">
    <source>
        <dbReference type="EMBL" id="MBB3840454.1"/>
    </source>
</evidence>
<keyword evidence="5" id="KW-1133">Transmembrane helix</keyword>
<gene>
    <name evidence="9" type="ORF">FHS57_004474</name>
</gene>
<dbReference type="EMBL" id="JACIBY010000011">
    <property type="protein sequence ID" value="MBB3840454.1"/>
    <property type="molecule type" value="Genomic_DNA"/>
</dbReference>
<comment type="subcellular location">
    <subcellularLocation>
        <location evidence="1">Cell membrane</location>
        <topology evidence="1">Single-pass membrane protein</topology>
    </subcellularLocation>
    <subcellularLocation>
        <location evidence="7">Cell membrane</location>
        <topology evidence="7">Single-pass type II membrane protein</topology>
    </subcellularLocation>
</comment>
<keyword evidence="10" id="KW-1185">Reference proteome</keyword>
<dbReference type="GO" id="GO:0005886">
    <property type="term" value="C:plasma membrane"/>
    <property type="evidence" value="ECO:0007669"/>
    <property type="project" value="UniProtKB-SubCell"/>
</dbReference>
<protein>
    <submittedName>
        <fullName evidence="9">Biopolymer transport protein ExbD</fullName>
    </submittedName>
</protein>
<dbReference type="InterPro" id="IPR003400">
    <property type="entry name" value="ExbD"/>
</dbReference>
<dbReference type="PANTHER" id="PTHR30558:SF3">
    <property type="entry name" value="BIOPOLYMER TRANSPORT PROTEIN EXBD-RELATED"/>
    <property type="match status" value="1"/>
</dbReference>
<evidence type="ECO:0000256" key="6">
    <source>
        <dbReference type="ARBA" id="ARBA00023136"/>
    </source>
</evidence>
<keyword evidence="7" id="KW-0653">Protein transport</keyword>
<comment type="similarity">
    <text evidence="2 7">Belongs to the ExbD/TolR family.</text>
</comment>
<dbReference type="AlphaFoldDB" id="A0A7W5ZRR5"/>
<evidence type="ECO:0000256" key="1">
    <source>
        <dbReference type="ARBA" id="ARBA00004162"/>
    </source>
</evidence>
<dbReference type="Pfam" id="PF02472">
    <property type="entry name" value="ExbD"/>
    <property type="match status" value="1"/>
</dbReference>